<name>A0A8A3PJN9_9HELO</name>
<evidence type="ECO:0000256" key="3">
    <source>
        <dbReference type="SAM" id="Coils"/>
    </source>
</evidence>
<accession>A0A8A3PJN9</accession>
<dbReference type="GO" id="GO:0016491">
    <property type="term" value="F:oxidoreductase activity"/>
    <property type="evidence" value="ECO:0007669"/>
    <property type="project" value="UniProtKB-KW"/>
</dbReference>
<reference evidence="6" key="1">
    <citation type="submission" date="2020-10" db="EMBL/GenBank/DDBJ databases">
        <title>Genome Sequence of Monilinia vaccinii-corymbosi Sheds Light on Mummy Berry Disease Infection of Blueberry and Mating Type.</title>
        <authorList>
            <person name="Yow A.G."/>
            <person name="Zhang Y."/>
            <person name="Bansal K."/>
            <person name="Eacker S.M."/>
            <person name="Sullivan S."/>
            <person name="Liachko I."/>
            <person name="Cubeta M.A."/>
            <person name="Rollins J.A."/>
            <person name="Ashrafi H."/>
        </authorList>
    </citation>
    <scope>NUCLEOTIDE SEQUENCE</scope>
    <source>
        <strain evidence="6">RL-1</strain>
    </source>
</reference>
<evidence type="ECO:0000256" key="1">
    <source>
        <dbReference type="ARBA" id="ARBA00023002"/>
    </source>
</evidence>
<dbReference type="GO" id="GO:0005739">
    <property type="term" value="C:mitochondrion"/>
    <property type="evidence" value="ECO:0007669"/>
    <property type="project" value="TreeGrafter"/>
</dbReference>
<organism evidence="6 7">
    <name type="scientific">Monilinia vaccinii-corymbosi</name>
    <dbReference type="NCBI Taxonomy" id="61207"/>
    <lineage>
        <taxon>Eukaryota</taxon>
        <taxon>Fungi</taxon>
        <taxon>Dikarya</taxon>
        <taxon>Ascomycota</taxon>
        <taxon>Pezizomycotina</taxon>
        <taxon>Leotiomycetes</taxon>
        <taxon>Helotiales</taxon>
        <taxon>Sclerotiniaceae</taxon>
        <taxon>Monilinia</taxon>
    </lineage>
</organism>
<feature type="compositionally biased region" description="Polar residues" evidence="4">
    <location>
        <begin position="77"/>
        <end position="95"/>
    </location>
</feature>
<dbReference type="InterPro" id="IPR039261">
    <property type="entry name" value="FNR_nucleotide-bd"/>
</dbReference>
<feature type="region of interest" description="Disordered" evidence="4">
    <location>
        <begin position="329"/>
        <end position="349"/>
    </location>
</feature>
<feature type="compositionally biased region" description="Pro residues" evidence="4">
    <location>
        <begin position="296"/>
        <end position="313"/>
    </location>
</feature>
<dbReference type="PANTHER" id="PTHR46505">
    <property type="entry name" value="OXIDOREDUCTASE NAD-BINDING DOMAIN-CONTAINING PROTEIN 1"/>
    <property type="match status" value="1"/>
</dbReference>
<dbReference type="Proteomes" id="UP000672032">
    <property type="component" value="Chromosome 5"/>
</dbReference>
<evidence type="ECO:0000259" key="5">
    <source>
        <dbReference type="PROSITE" id="PS51384"/>
    </source>
</evidence>
<dbReference type="InterPro" id="IPR052128">
    <property type="entry name" value="Oxidoreductase_NAD-binding"/>
</dbReference>
<dbReference type="PROSITE" id="PS51384">
    <property type="entry name" value="FAD_FR"/>
    <property type="match status" value="1"/>
</dbReference>
<feature type="domain" description="FAD-binding FR-type" evidence="5">
    <location>
        <begin position="2"/>
        <end position="173"/>
    </location>
</feature>
<dbReference type="Gene3D" id="3.40.50.80">
    <property type="entry name" value="Nucleotide-binding domain of ferredoxin-NADP reductase (FNR) module"/>
    <property type="match status" value="1"/>
</dbReference>
<feature type="region of interest" description="Disordered" evidence="4">
    <location>
        <begin position="290"/>
        <end position="317"/>
    </location>
</feature>
<evidence type="ECO:0000256" key="2">
    <source>
        <dbReference type="ARBA" id="ARBA00023027"/>
    </source>
</evidence>
<sequence length="422" mass="47791">MHVSRFARVVKEETEAEITSFARIVFEVVVKEREEINVGWEMPAKGDKDDVEIRGVREPGQWVDLYLPGIEKPGGYSITNFPRPSAPGTTNNRSDPSILKSEKEKSSTRKGSMEIELEEEEEEPGIELAIQKPVFKSEEEGKVGEQVTWLFRNPEEIMGAELRVRIGGSFVWPPDSCTTSASSALSPQPTNANDENSWRREIDITRVIFIAGGMGINPLMSMIGYINSKLEMREENDGYARESEREREEEGEIRYENLEIQFLYTSKTPAPFNEGENEKEAEIPFLPRLTKIFGSPSPPNQPQPQPQPQPPNPKINWNLHLFLTNTNTNTKTKTPTPPFSTPSTPQIHTHPHRIHPQDIQNAIPQTSHARKKTLIYICGPPAMADEMIGYVNVRGTRNGTGTDCNGDEDAKQSFRIFCERWW</sequence>
<proteinExistence type="predicted"/>
<gene>
    <name evidence="6" type="ORF">DSL72_008061</name>
</gene>
<feature type="coiled-coil region" evidence="3">
    <location>
        <begin position="229"/>
        <end position="261"/>
    </location>
</feature>
<dbReference type="SUPFAM" id="SSF52343">
    <property type="entry name" value="Ferredoxin reductase-like, C-terminal NADP-linked domain"/>
    <property type="match status" value="1"/>
</dbReference>
<protein>
    <recommendedName>
        <fullName evidence="5">FAD-binding FR-type domain-containing protein</fullName>
    </recommendedName>
</protein>
<feature type="compositionally biased region" description="Acidic residues" evidence="4">
    <location>
        <begin position="115"/>
        <end position="124"/>
    </location>
</feature>
<feature type="region of interest" description="Disordered" evidence="4">
    <location>
        <begin position="77"/>
        <end position="124"/>
    </location>
</feature>
<evidence type="ECO:0000313" key="7">
    <source>
        <dbReference type="Proteomes" id="UP000672032"/>
    </source>
</evidence>
<dbReference type="PANTHER" id="PTHR46505:SF1">
    <property type="entry name" value="OXIDOREDUCTASE NAD-BINDING DOMAIN-CONTAINING PROTEIN 1"/>
    <property type="match status" value="1"/>
</dbReference>
<feature type="compositionally biased region" description="Basic and acidic residues" evidence="4">
    <location>
        <begin position="100"/>
        <end position="113"/>
    </location>
</feature>
<keyword evidence="7" id="KW-1185">Reference proteome</keyword>
<dbReference type="InterPro" id="IPR017927">
    <property type="entry name" value="FAD-bd_FR_type"/>
</dbReference>
<evidence type="ECO:0000256" key="4">
    <source>
        <dbReference type="SAM" id="MobiDB-lite"/>
    </source>
</evidence>
<keyword evidence="3" id="KW-0175">Coiled coil</keyword>
<dbReference type="OrthoDB" id="436496at2759"/>
<keyword evidence="2" id="KW-0520">NAD</keyword>
<keyword evidence="1" id="KW-0560">Oxidoreductase</keyword>
<evidence type="ECO:0000313" key="6">
    <source>
        <dbReference type="EMBL" id="QSZ35194.1"/>
    </source>
</evidence>
<dbReference type="AlphaFoldDB" id="A0A8A3PJN9"/>
<dbReference type="EMBL" id="CP063409">
    <property type="protein sequence ID" value="QSZ35194.1"/>
    <property type="molecule type" value="Genomic_DNA"/>
</dbReference>